<evidence type="ECO:0000313" key="8">
    <source>
        <dbReference type="EMBL" id="AIS17756.1"/>
    </source>
</evidence>
<organism evidence="8 9">
    <name type="scientific">Pseudomonas rhizosphaerae</name>
    <dbReference type="NCBI Taxonomy" id="216142"/>
    <lineage>
        <taxon>Bacteria</taxon>
        <taxon>Pseudomonadati</taxon>
        <taxon>Pseudomonadota</taxon>
        <taxon>Gammaproteobacteria</taxon>
        <taxon>Pseudomonadales</taxon>
        <taxon>Pseudomonadaceae</taxon>
        <taxon>Pseudomonas</taxon>
    </lineage>
</organism>
<comment type="subcellular location">
    <subcellularLocation>
        <location evidence="1">Cell membrane</location>
    </subcellularLocation>
</comment>
<keyword evidence="6" id="KW-0472">Membrane</keyword>
<dbReference type="GO" id="GO:0016757">
    <property type="term" value="F:glycosyltransferase activity"/>
    <property type="evidence" value="ECO:0007669"/>
    <property type="project" value="UniProtKB-KW"/>
</dbReference>
<accession>A0A089ZQJ8</accession>
<evidence type="ECO:0000256" key="6">
    <source>
        <dbReference type="ARBA" id="ARBA00023136"/>
    </source>
</evidence>
<dbReference type="Pfam" id="PF00535">
    <property type="entry name" value="Glycos_transf_2"/>
    <property type="match status" value="1"/>
</dbReference>
<feature type="domain" description="Glycosyltransferase 2-like" evidence="7">
    <location>
        <begin position="4"/>
        <end position="130"/>
    </location>
</feature>
<dbReference type="GO" id="GO:0005886">
    <property type="term" value="C:plasma membrane"/>
    <property type="evidence" value="ECO:0007669"/>
    <property type="project" value="UniProtKB-SubCell"/>
</dbReference>
<reference evidence="8 9" key="1">
    <citation type="journal article" date="2015" name="J. Biotechnol.">
        <title>Complete genome sequence of Pseudomonas rhizosphaerae IH5T (=DSM 16299T), a phosphate-solubilizing rhizobacterium for bacterial biofertilizer.</title>
        <authorList>
            <person name="Kwak Y."/>
            <person name="Jung B.K."/>
            <person name="Shin J.H."/>
        </authorList>
    </citation>
    <scope>NUCLEOTIDE SEQUENCE [LARGE SCALE GENOMIC DNA]</scope>
    <source>
        <strain evidence="8">DSM 16299</strain>
    </source>
</reference>
<evidence type="ECO:0000256" key="5">
    <source>
        <dbReference type="ARBA" id="ARBA00022679"/>
    </source>
</evidence>
<sequence length="217" mass="23216">MIGVIIPVHNEQASLDRCLQSVMQAAEHGTLCTELVRIVVVLDDCSDHSRDIAQRYPVRLIDITAGNPLAARAAGADHLVHAGARWLALTEADVRVPDDWLAAQLAYQVDAVCGRVDAEPGARKGVPGQRRRRSIALDELRPGVHGANLGISTVAYMDAGGLSAVTGQDEMQLIRRVEANGRRIAWSGSVRVRRCAVVGSGYGEPARLPALSRASGF</sequence>
<dbReference type="eggNOG" id="COG1215">
    <property type="taxonomic scope" value="Bacteria"/>
</dbReference>
<keyword evidence="4" id="KW-0328">Glycosyltransferase</keyword>
<dbReference type="InterPro" id="IPR001173">
    <property type="entry name" value="Glyco_trans_2-like"/>
</dbReference>
<evidence type="ECO:0000256" key="4">
    <source>
        <dbReference type="ARBA" id="ARBA00022676"/>
    </source>
</evidence>
<keyword evidence="3" id="KW-0997">Cell inner membrane</keyword>
<dbReference type="InterPro" id="IPR029044">
    <property type="entry name" value="Nucleotide-diphossugar_trans"/>
</dbReference>
<gene>
    <name evidence="8" type="ORF">LT40_10280</name>
</gene>
<name>A0A089ZQJ8_9PSED</name>
<dbReference type="RefSeq" id="WP_043189552.1">
    <property type="nucleotide sequence ID" value="NZ_CP009533.1"/>
</dbReference>
<proteinExistence type="predicted"/>
<evidence type="ECO:0000256" key="2">
    <source>
        <dbReference type="ARBA" id="ARBA00022475"/>
    </source>
</evidence>
<keyword evidence="9" id="KW-1185">Reference proteome</keyword>
<evidence type="ECO:0000259" key="7">
    <source>
        <dbReference type="Pfam" id="PF00535"/>
    </source>
</evidence>
<dbReference type="HOGENOM" id="CLU_025996_17_1_6"/>
<dbReference type="Proteomes" id="UP000029499">
    <property type="component" value="Chromosome"/>
</dbReference>
<evidence type="ECO:0000256" key="3">
    <source>
        <dbReference type="ARBA" id="ARBA00022519"/>
    </source>
</evidence>
<dbReference type="PANTHER" id="PTHR43646:SF2">
    <property type="entry name" value="GLYCOSYLTRANSFERASE 2-LIKE DOMAIN-CONTAINING PROTEIN"/>
    <property type="match status" value="1"/>
</dbReference>
<dbReference type="OrthoDB" id="9777873at2"/>
<dbReference type="AlphaFoldDB" id="A0A089ZQJ8"/>
<dbReference type="PANTHER" id="PTHR43646">
    <property type="entry name" value="GLYCOSYLTRANSFERASE"/>
    <property type="match status" value="1"/>
</dbReference>
<protein>
    <recommendedName>
        <fullName evidence="7">Glycosyltransferase 2-like domain-containing protein</fullName>
    </recommendedName>
</protein>
<dbReference type="STRING" id="216142.LT40_10280"/>
<keyword evidence="2" id="KW-1003">Cell membrane</keyword>
<dbReference type="SUPFAM" id="SSF53448">
    <property type="entry name" value="Nucleotide-diphospho-sugar transferases"/>
    <property type="match status" value="1"/>
</dbReference>
<keyword evidence="5" id="KW-0808">Transferase</keyword>
<dbReference type="KEGG" id="prh:LT40_10280"/>
<dbReference type="CDD" id="cd00761">
    <property type="entry name" value="Glyco_tranf_GTA_type"/>
    <property type="match status" value="1"/>
</dbReference>
<evidence type="ECO:0000313" key="9">
    <source>
        <dbReference type="Proteomes" id="UP000029499"/>
    </source>
</evidence>
<dbReference type="EMBL" id="CP009533">
    <property type="protein sequence ID" value="AIS17756.1"/>
    <property type="molecule type" value="Genomic_DNA"/>
</dbReference>
<dbReference type="Gene3D" id="3.90.550.10">
    <property type="entry name" value="Spore Coat Polysaccharide Biosynthesis Protein SpsA, Chain A"/>
    <property type="match status" value="1"/>
</dbReference>
<evidence type="ECO:0000256" key="1">
    <source>
        <dbReference type="ARBA" id="ARBA00004236"/>
    </source>
</evidence>